<dbReference type="PRINTS" id="PR00260">
    <property type="entry name" value="CHEMTRNSDUCR"/>
</dbReference>
<keyword evidence="2" id="KW-0488">Methylation</keyword>
<comment type="similarity">
    <text evidence="3">Belongs to the methyl-accepting chemotaxis (MCP) protein family.</text>
</comment>
<evidence type="ECO:0000256" key="1">
    <source>
        <dbReference type="ARBA" id="ARBA00004370"/>
    </source>
</evidence>
<feature type="transmembrane region" description="Helical" evidence="5">
    <location>
        <begin position="188"/>
        <end position="209"/>
    </location>
</feature>
<name>A0A368XTS7_9BURK</name>
<dbReference type="GO" id="GO:0004888">
    <property type="term" value="F:transmembrane signaling receptor activity"/>
    <property type="evidence" value="ECO:0007669"/>
    <property type="project" value="InterPro"/>
</dbReference>
<dbReference type="GO" id="GO:0005886">
    <property type="term" value="C:plasma membrane"/>
    <property type="evidence" value="ECO:0007669"/>
    <property type="project" value="TreeGrafter"/>
</dbReference>
<feature type="domain" description="HAMP" evidence="7">
    <location>
        <begin position="211"/>
        <end position="263"/>
    </location>
</feature>
<dbReference type="PROSITE" id="PS50111">
    <property type="entry name" value="CHEMOTAXIS_TRANSDUC_2"/>
    <property type="match status" value="1"/>
</dbReference>
<dbReference type="InterPro" id="IPR004090">
    <property type="entry name" value="Chemotax_Me-accpt_rcpt"/>
</dbReference>
<evidence type="ECO:0000256" key="3">
    <source>
        <dbReference type="ARBA" id="ARBA00029447"/>
    </source>
</evidence>
<comment type="caution">
    <text evidence="8">The sequence shown here is derived from an EMBL/GenBank/DDBJ whole genome shotgun (WGS) entry which is preliminary data.</text>
</comment>
<protein>
    <submittedName>
        <fullName evidence="8">Methyl-accepting chemotaxis protein</fullName>
    </submittedName>
</protein>
<keyword evidence="5" id="KW-1133">Transmembrane helix</keyword>
<dbReference type="Gene3D" id="1.10.287.950">
    <property type="entry name" value="Methyl-accepting chemotaxis protein"/>
    <property type="match status" value="1"/>
</dbReference>
<dbReference type="PANTHER" id="PTHR43531">
    <property type="entry name" value="PROTEIN ICFG"/>
    <property type="match status" value="1"/>
</dbReference>
<keyword evidence="9" id="KW-1185">Reference proteome</keyword>
<dbReference type="SMART" id="SM00283">
    <property type="entry name" value="MA"/>
    <property type="match status" value="1"/>
</dbReference>
<dbReference type="GO" id="GO:0006935">
    <property type="term" value="P:chemotaxis"/>
    <property type="evidence" value="ECO:0007669"/>
    <property type="project" value="InterPro"/>
</dbReference>
<accession>A0A368XTS7</accession>
<dbReference type="Pfam" id="PF00015">
    <property type="entry name" value="MCPsignal"/>
    <property type="match status" value="1"/>
</dbReference>
<dbReference type="EMBL" id="QPJK01000004">
    <property type="protein sequence ID" value="RCW71372.1"/>
    <property type="molecule type" value="Genomic_DNA"/>
</dbReference>
<evidence type="ECO:0000259" key="6">
    <source>
        <dbReference type="PROSITE" id="PS50111"/>
    </source>
</evidence>
<dbReference type="RefSeq" id="WP_114468608.1">
    <property type="nucleotide sequence ID" value="NZ_QPJK01000004.1"/>
</dbReference>
<dbReference type="OrthoDB" id="9806477at2"/>
<evidence type="ECO:0000313" key="9">
    <source>
        <dbReference type="Proteomes" id="UP000252884"/>
    </source>
</evidence>
<keyword evidence="4" id="KW-0807">Transducer</keyword>
<organism evidence="8 9">
    <name type="scientific">Pseudorhodoferax soli</name>
    <dbReference type="NCBI Taxonomy" id="545864"/>
    <lineage>
        <taxon>Bacteria</taxon>
        <taxon>Pseudomonadati</taxon>
        <taxon>Pseudomonadota</taxon>
        <taxon>Betaproteobacteria</taxon>
        <taxon>Burkholderiales</taxon>
        <taxon>Comamonadaceae</taxon>
    </lineage>
</organism>
<reference evidence="8 9" key="1">
    <citation type="submission" date="2018-07" db="EMBL/GenBank/DDBJ databases">
        <title>Genomic Encyclopedia of Type Strains, Phase IV (KMG-IV): sequencing the most valuable type-strain genomes for metagenomic binning, comparative biology and taxonomic classification.</title>
        <authorList>
            <person name="Goeker M."/>
        </authorList>
    </citation>
    <scope>NUCLEOTIDE SEQUENCE [LARGE SCALE GENOMIC DNA]</scope>
    <source>
        <strain evidence="8 9">DSM 21634</strain>
    </source>
</reference>
<evidence type="ECO:0000256" key="4">
    <source>
        <dbReference type="PROSITE-ProRule" id="PRU00284"/>
    </source>
</evidence>
<keyword evidence="5" id="KW-0812">Transmembrane</keyword>
<comment type="subcellular location">
    <subcellularLocation>
        <location evidence="1">Membrane</location>
    </subcellularLocation>
</comment>
<dbReference type="PROSITE" id="PS50885">
    <property type="entry name" value="HAMP"/>
    <property type="match status" value="1"/>
</dbReference>
<evidence type="ECO:0000313" key="8">
    <source>
        <dbReference type="EMBL" id="RCW71372.1"/>
    </source>
</evidence>
<evidence type="ECO:0000259" key="7">
    <source>
        <dbReference type="PROSITE" id="PS50885"/>
    </source>
</evidence>
<dbReference type="GO" id="GO:0007165">
    <property type="term" value="P:signal transduction"/>
    <property type="evidence" value="ECO:0007669"/>
    <property type="project" value="UniProtKB-KW"/>
</dbReference>
<feature type="transmembrane region" description="Helical" evidence="5">
    <location>
        <begin position="12"/>
        <end position="30"/>
    </location>
</feature>
<dbReference type="InterPro" id="IPR004089">
    <property type="entry name" value="MCPsignal_dom"/>
</dbReference>
<dbReference type="CDD" id="cd19411">
    <property type="entry name" value="MCP2201-like_sensor"/>
    <property type="match status" value="1"/>
</dbReference>
<evidence type="ECO:0000256" key="5">
    <source>
        <dbReference type="SAM" id="Phobius"/>
    </source>
</evidence>
<dbReference type="InterPro" id="IPR003660">
    <property type="entry name" value="HAMP_dom"/>
</dbReference>
<dbReference type="Proteomes" id="UP000252884">
    <property type="component" value="Unassembled WGS sequence"/>
</dbReference>
<proteinExistence type="inferred from homology"/>
<gene>
    <name evidence="8" type="ORF">DES41_104191</name>
</gene>
<keyword evidence="5" id="KW-0472">Membrane</keyword>
<dbReference type="InterPro" id="IPR024478">
    <property type="entry name" value="HlyB_4HB_MCP"/>
</dbReference>
<dbReference type="AlphaFoldDB" id="A0A368XTS7"/>
<feature type="domain" description="Methyl-accepting transducer" evidence="6">
    <location>
        <begin position="268"/>
        <end position="497"/>
    </location>
</feature>
<dbReference type="SUPFAM" id="SSF58104">
    <property type="entry name" value="Methyl-accepting chemotaxis protein (MCP) signaling domain"/>
    <property type="match status" value="1"/>
</dbReference>
<dbReference type="InterPro" id="IPR051310">
    <property type="entry name" value="MCP_chemotaxis"/>
</dbReference>
<dbReference type="Pfam" id="PF12729">
    <property type="entry name" value="4HB_MCP_1"/>
    <property type="match status" value="1"/>
</dbReference>
<dbReference type="PANTHER" id="PTHR43531:SF14">
    <property type="entry name" value="METHYL-ACCEPTING CHEMOTAXIS PROTEIN I-RELATED"/>
    <property type="match status" value="1"/>
</dbReference>
<sequence>MDRSSFGIAHRLYLVVLLLVAALIGVAWFAKVELGAISDSASRTEDTRVPQMQRMAQTELNVTRVSLQLRHAILARTPQEELASVTDIGEKRKAIAKALEDYARATSPEGRTRFAAIPPLVEKFWQIGEKNLQLIQSGQKAEAFAYLVDATIPARNQLLAALADSVRFQEEALRGDLSVIRDDARNTMSVLVVLVVAAMAGLLLFAWYISRVLRSRVALSSTVAERVRDGDLSVAVHDPHRDEFSPLLAALGDMQTALSRVVSGVRNSAQSVASASVQISQGNADLSHRTEEQSSTLQTTAASMEQLSATVRQNADNARRANALAQGASAVAQEGGTVVGEVVDTMKGINESSRRIVDIIGVIDGIAFQTNILALNAAVEAARAGEQGRGFAVVASEVRSLAGRSADAAKEIKALISASVQRVEQGTVLVDRAGTTMQEIVSAIQRVTDLMGEISSASNEQSTGVSQIGEAVTTMDHVTQQNAALVEESAAAAASLSQQAQHLVDAVAVFRLSDGAPRLPAPG</sequence>
<dbReference type="FunFam" id="1.10.287.950:FF:000001">
    <property type="entry name" value="Methyl-accepting chemotaxis sensory transducer"/>
    <property type="match status" value="1"/>
</dbReference>
<dbReference type="CDD" id="cd11386">
    <property type="entry name" value="MCP_signal"/>
    <property type="match status" value="1"/>
</dbReference>
<dbReference type="InterPro" id="IPR047347">
    <property type="entry name" value="YvaQ-like_sensor"/>
</dbReference>
<evidence type="ECO:0000256" key="2">
    <source>
        <dbReference type="ARBA" id="ARBA00022481"/>
    </source>
</evidence>